<evidence type="ECO:0008006" key="3">
    <source>
        <dbReference type="Google" id="ProtNLM"/>
    </source>
</evidence>
<name>A0A7G6WW21_9ACTN</name>
<protein>
    <recommendedName>
        <fullName evidence="3">Abi family protein</fullName>
    </recommendedName>
</protein>
<proteinExistence type="predicted"/>
<reference evidence="2" key="1">
    <citation type="submission" date="2019-09" db="EMBL/GenBank/DDBJ databases">
        <title>Antimicrobial potential of Antarctic Bacteria.</title>
        <authorList>
            <person name="Benaud N."/>
            <person name="Edwards R.J."/>
            <person name="Ferrari B.C."/>
        </authorList>
    </citation>
    <scope>NUCLEOTIDE SEQUENCE [LARGE SCALE GENOMIC DNA]</scope>
    <source>
        <strain evidence="2">SPB151</strain>
    </source>
</reference>
<dbReference type="AlphaFoldDB" id="A0A7G6WW21"/>
<gene>
    <name evidence="1" type="ORF">F1D05_10125</name>
</gene>
<keyword evidence="2" id="KW-1185">Reference proteome</keyword>
<evidence type="ECO:0000313" key="1">
    <source>
        <dbReference type="EMBL" id="QNE18186.1"/>
    </source>
</evidence>
<dbReference type="Proteomes" id="UP000515563">
    <property type="component" value="Chromosome"/>
</dbReference>
<dbReference type="RefSeq" id="WP_185447140.1">
    <property type="nucleotide sequence ID" value="NZ_CP043661.1"/>
</dbReference>
<dbReference type="EMBL" id="CP043661">
    <property type="protein sequence ID" value="QNE18186.1"/>
    <property type="molecule type" value="Genomic_DNA"/>
</dbReference>
<reference evidence="1 2" key="2">
    <citation type="journal article" date="2020" name="Microbiol. Resour. Announc.">
        <title>Antarctic desert soil bacteria exhibit high novel natural product potential, evaluated through long-read genome sequencing and comparative genomics.</title>
        <authorList>
            <person name="Benaud N."/>
            <person name="Edwards R.J."/>
            <person name="Amos T.G."/>
            <person name="D'Agostino P.M."/>
            <person name="Gutierrez-Chavez C."/>
            <person name="Montgomery K."/>
            <person name="Nicetic I."/>
            <person name="Ferrari B.C."/>
        </authorList>
    </citation>
    <scope>NUCLEOTIDE SEQUENCE [LARGE SCALE GENOMIC DNA]</scope>
    <source>
        <strain evidence="1 2">SPB151</strain>
    </source>
</reference>
<organism evidence="1 2">
    <name type="scientific">Kribbella qitaiheensis</name>
    <dbReference type="NCBI Taxonomy" id="1544730"/>
    <lineage>
        <taxon>Bacteria</taxon>
        <taxon>Bacillati</taxon>
        <taxon>Actinomycetota</taxon>
        <taxon>Actinomycetes</taxon>
        <taxon>Propionibacteriales</taxon>
        <taxon>Kribbellaceae</taxon>
        <taxon>Kribbella</taxon>
    </lineage>
</organism>
<dbReference type="KEGG" id="kqi:F1D05_10125"/>
<accession>A0A7G6WW21</accession>
<evidence type="ECO:0000313" key="2">
    <source>
        <dbReference type="Proteomes" id="UP000515563"/>
    </source>
</evidence>
<sequence>MAPPTQPSIRRAAIAARLSTPRLAPYLSATNGNLRDALRLYDWNVEISGAFYESLHQFEVVLRNALDEELSAWNALQTNPATGAAHSRDWLMDPSHLLLRLTQNDIPKAQQRARSAVRRTGQRGRRPGHSDVLAQLSFGTWRFLLPDNDPGRQLLWQQSLDKAFPLRACTPQDLVKHVDGIHRLRNRIAHLEPLVDSVMVADRLASMRTVAASIDPIAETWIVSRQRITPLLRTKPIPATTPSQP</sequence>